<feature type="domain" description="WW" evidence="7">
    <location>
        <begin position="160"/>
        <end position="193"/>
    </location>
</feature>
<dbReference type="PROSITE" id="PS01159">
    <property type="entry name" value="WW_DOMAIN_1"/>
    <property type="match status" value="1"/>
</dbReference>
<dbReference type="SUPFAM" id="SSF51045">
    <property type="entry name" value="WW domain"/>
    <property type="match status" value="1"/>
</dbReference>
<keyword evidence="2" id="KW-0343">GTPase activation</keyword>
<dbReference type="InterPro" id="IPR001452">
    <property type="entry name" value="SH3_domain"/>
</dbReference>
<dbReference type="PRINTS" id="PR00683">
    <property type="entry name" value="SPECTRINPH"/>
</dbReference>
<dbReference type="SUPFAM" id="SSF48350">
    <property type="entry name" value="GTPase activation domain, GAP"/>
    <property type="match status" value="1"/>
</dbReference>
<evidence type="ECO:0000259" key="7">
    <source>
        <dbReference type="PROSITE" id="PS50020"/>
    </source>
</evidence>
<feature type="compositionally biased region" description="Basic and acidic residues" evidence="4">
    <location>
        <begin position="100"/>
        <end position="110"/>
    </location>
</feature>
<dbReference type="SUPFAM" id="SSF50044">
    <property type="entry name" value="SH3-domain"/>
    <property type="match status" value="1"/>
</dbReference>
<dbReference type="InterPro" id="IPR001849">
    <property type="entry name" value="PH_domain"/>
</dbReference>
<feature type="region of interest" description="Disordered" evidence="4">
    <location>
        <begin position="72"/>
        <end position="164"/>
    </location>
</feature>
<dbReference type="RefSeq" id="XP_006825172.1">
    <property type="nucleotide sequence ID" value="XM_006825109.1"/>
</dbReference>
<reference evidence="10" key="1">
    <citation type="submission" date="2025-08" db="UniProtKB">
        <authorList>
            <consortium name="RefSeq"/>
        </authorList>
    </citation>
    <scope>IDENTIFICATION</scope>
    <source>
        <tissue evidence="10">Testes</tissue>
    </source>
</reference>
<feature type="domain" description="Rho-GAP" evidence="8">
    <location>
        <begin position="517"/>
        <end position="705"/>
    </location>
</feature>
<accession>A0ABM0MYT1</accession>
<dbReference type="InterPro" id="IPR036020">
    <property type="entry name" value="WW_dom_sf"/>
</dbReference>
<keyword evidence="1 3" id="KW-0728">SH3 domain</keyword>
<feature type="region of interest" description="Disordered" evidence="4">
    <location>
        <begin position="188"/>
        <end position="210"/>
    </location>
</feature>
<dbReference type="PROSITE" id="PS50020">
    <property type="entry name" value="WW_DOMAIN_2"/>
    <property type="match status" value="2"/>
</dbReference>
<evidence type="ECO:0000256" key="4">
    <source>
        <dbReference type="SAM" id="MobiDB-lite"/>
    </source>
</evidence>
<dbReference type="PROSITE" id="PS50238">
    <property type="entry name" value="RHOGAP"/>
    <property type="match status" value="1"/>
</dbReference>
<protein>
    <submittedName>
        <fullName evidence="10">Rho GTPase-activating protein 12-like</fullName>
    </submittedName>
</protein>
<dbReference type="PROSITE" id="PS50002">
    <property type="entry name" value="SH3"/>
    <property type="match status" value="1"/>
</dbReference>
<feature type="compositionally biased region" description="Low complexity" evidence="4">
    <location>
        <begin position="112"/>
        <end position="125"/>
    </location>
</feature>
<gene>
    <name evidence="10" type="primary">LOC100368056</name>
</gene>
<feature type="domain" description="PH" evidence="6">
    <location>
        <begin position="342"/>
        <end position="448"/>
    </location>
</feature>
<organism evidence="9 10">
    <name type="scientific">Saccoglossus kowalevskii</name>
    <name type="common">Acorn worm</name>
    <dbReference type="NCBI Taxonomy" id="10224"/>
    <lineage>
        <taxon>Eukaryota</taxon>
        <taxon>Metazoa</taxon>
        <taxon>Hemichordata</taxon>
        <taxon>Enteropneusta</taxon>
        <taxon>Harrimaniidae</taxon>
        <taxon>Saccoglossus</taxon>
    </lineage>
</organism>
<dbReference type="CDD" id="cd00201">
    <property type="entry name" value="WW"/>
    <property type="match status" value="1"/>
</dbReference>
<keyword evidence="9" id="KW-1185">Reference proteome</keyword>
<proteinExistence type="predicted"/>
<dbReference type="InterPro" id="IPR001605">
    <property type="entry name" value="PH_dom-spectrin-type"/>
</dbReference>
<feature type="domain" description="SH3" evidence="5">
    <location>
        <begin position="6"/>
        <end position="71"/>
    </location>
</feature>
<dbReference type="Gene3D" id="2.20.70.10">
    <property type="match status" value="1"/>
</dbReference>
<dbReference type="Gene3D" id="2.30.29.30">
    <property type="entry name" value="Pleckstrin-homology domain (PH domain)/Phosphotyrosine-binding domain (PTB)"/>
    <property type="match status" value="1"/>
</dbReference>
<evidence type="ECO:0000256" key="2">
    <source>
        <dbReference type="ARBA" id="ARBA00022468"/>
    </source>
</evidence>
<dbReference type="InterPro" id="IPR036028">
    <property type="entry name" value="SH3-like_dom_sf"/>
</dbReference>
<evidence type="ECO:0000256" key="3">
    <source>
        <dbReference type="PROSITE-ProRule" id="PRU00192"/>
    </source>
</evidence>
<dbReference type="InterPro" id="IPR050729">
    <property type="entry name" value="Rho-GAP"/>
</dbReference>
<feature type="compositionally biased region" description="Polar residues" evidence="4">
    <location>
        <begin position="75"/>
        <end position="98"/>
    </location>
</feature>
<evidence type="ECO:0000313" key="9">
    <source>
        <dbReference type="Proteomes" id="UP000694865"/>
    </source>
</evidence>
<dbReference type="CDD" id="cd13233">
    <property type="entry name" value="PH_ARHGAP9-like"/>
    <property type="match status" value="1"/>
</dbReference>
<dbReference type="InterPro" id="IPR011993">
    <property type="entry name" value="PH-like_dom_sf"/>
</dbReference>
<dbReference type="Pfam" id="PF00397">
    <property type="entry name" value="WW"/>
    <property type="match status" value="1"/>
</dbReference>
<dbReference type="GeneID" id="100368056"/>
<dbReference type="Proteomes" id="UP000694865">
    <property type="component" value="Unplaced"/>
</dbReference>
<dbReference type="InterPro" id="IPR001202">
    <property type="entry name" value="WW_dom"/>
</dbReference>
<feature type="domain" description="WW" evidence="7">
    <location>
        <begin position="222"/>
        <end position="255"/>
    </location>
</feature>
<dbReference type="SMART" id="SM00326">
    <property type="entry name" value="SH3"/>
    <property type="match status" value="1"/>
</dbReference>
<evidence type="ECO:0000259" key="5">
    <source>
        <dbReference type="PROSITE" id="PS50002"/>
    </source>
</evidence>
<sequence>MAADTGKGTRLRAKFPYTYKDASGTTVSFREGDNFTLIKKAGKDWWYVQQDGVGDQKPVYVPAKYMEELSPPPCFTSNGGSGLTPSLENVNEVPTQRTLLPDRDYDDREVNSVGSQGHSDLSSSSELLNTAGSSPQTPFDGPTVSNPSIDPPQPTRPPSQVLGNNWEVHYDDKGRKFFHNTISKESSWKPPRGYGVTSPKTTVPHGWKQETNDEGDLVYINEATKDKWHTSQDQNGKVYYYSDNGIDTAWELPEADPIPRSNTESQLSFEDSIRRNYIRPLNDRQSKTKSLVGGNSHEPDRRSATLPGSISGPVDSTFDIQIHRSFSDLAVHDTSVTAEKQGIVNKAKIFENGKKIKKNWSTSYLVLSNQHLYFYKDQKTASGKSGAPTGKPEIVAPMKGALIEWAKDKSSKKNVFQLSTLSGIEILVQCDNGMASQQWFTAITTNIGSMSPVPGRRQRSVDLSDEEELDQFPSRGMLLREDSQTKVGGKLKRLLSKRPKKEALEKKGYIKDRVFGSHLVQLCEKERSLVPKFVVQCIATIDKRGLRVDGIYRVSGNMSHVQKLRFTVDQEQPLNLNDPKWDDIHVIAGSLKLFFRELKEPLFPYKLFDRFVAAIKQDKRSKLKTFKTLLASLPKPNYETMRVLFQHLLRVIQHESYNRMNAQSIAIVFGPTLLWPETETGQMAINMVYQTQIVEFVLLEQNNLFPD</sequence>
<feature type="region of interest" description="Disordered" evidence="4">
    <location>
        <begin position="279"/>
        <end position="310"/>
    </location>
</feature>
<evidence type="ECO:0000313" key="10">
    <source>
        <dbReference type="RefSeq" id="XP_006825172.1"/>
    </source>
</evidence>
<dbReference type="CDD" id="cd04403">
    <property type="entry name" value="RhoGAP_ARHGAP27_15_12_9"/>
    <property type="match status" value="1"/>
</dbReference>
<dbReference type="SUPFAM" id="SSF50729">
    <property type="entry name" value="PH domain-like"/>
    <property type="match status" value="1"/>
</dbReference>
<evidence type="ECO:0000259" key="8">
    <source>
        <dbReference type="PROSITE" id="PS50238"/>
    </source>
</evidence>
<name>A0ABM0MYT1_SACKO</name>
<dbReference type="SMART" id="SM00233">
    <property type="entry name" value="PH"/>
    <property type="match status" value="1"/>
</dbReference>
<dbReference type="SMART" id="SM00324">
    <property type="entry name" value="RhoGAP"/>
    <property type="match status" value="1"/>
</dbReference>
<feature type="compositionally biased region" description="Polar residues" evidence="4">
    <location>
        <begin position="126"/>
        <end position="148"/>
    </location>
</feature>
<dbReference type="SMART" id="SM00456">
    <property type="entry name" value="WW"/>
    <property type="match status" value="2"/>
</dbReference>
<dbReference type="Pfam" id="PF00169">
    <property type="entry name" value="PH"/>
    <property type="match status" value="1"/>
</dbReference>
<dbReference type="Gene3D" id="1.10.555.10">
    <property type="entry name" value="Rho GTPase activation protein"/>
    <property type="match status" value="1"/>
</dbReference>
<dbReference type="InterPro" id="IPR000198">
    <property type="entry name" value="RhoGAP_dom"/>
</dbReference>
<dbReference type="PANTHER" id="PTHR23176:SF129">
    <property type="entry name" value="RHO GTPASE ACTIVATING PROTEIN AT 16F, ISOFORM E-RELATED"/>
    <property type="match status" value="1"/>
</dbReference>
<dbReference type="PANTHER" id="PTHR23176">
    <property type="entry name" value="RHO/RAC/CDC GTPASE-ACTIVATING PROTEIN"/>
    <property type="match status" value="1"/>
</dbReference>
<dbReference type="Gene3D" id="2.30.30.40">
    <property type="entry name" value="SH3 Domains"/>
    <property type="match status" value="1"/>
</dbReference>
<dbReference type="InterPro" id="IPR008936">
    <property type="entry name" value="Rho_GTPase_activation_prot"/>
</dbReference>
<evidence type="ECO:0000256" key="1">
    <source>
        <dbReference type="ARBA" id="ARBA00022443"/>
    </source>
</evidence>
<dbReference type="Pfam" id="PF00620">
    <property type="entry name" value="RhoGAP"/>
    <property type="match status" value="1"/>
</dbReference>
<evidence type="ECO:0000259" key="6">
    <source>
        <dbReference type="PROSITE" id="PS50003"/>
    </source>
</evidence>
<dbReference type="PROSITE" id="PS50003">
    <property type="entry name" value="PH_DOMAIN"/>
    <property type="match status" value="1"/>
</dbReference>